<gene>
    <name evidence="8" type="primary">radC</name>
    <name evidence="8" type="ORF">QGN17_10850</name>
</gene>
<name>A0ABT6N399_9SPHN</name>
<dbReference type="Proteomes" id="UP001160625">
    <property type="component" value="Unassembled WGS sequence"/>
</dbReference>
<dbReference type="EMBL" id="JARYGZ010000001">
    <property type="protein sequence ID" value="MDH7639229.1"/>
    <property type="molecule type" value="Genomic_DNA"/>
</dbReference>
<keyword evidence="1" id="KW-0645">Protease</keyword>
<evidence type="ECO:0000259" key="7">
    <source>
        <dbReference type="PROSITE" id="PS50249"/>
    </source>
</evidence>
<dbReference type="CDD" id="cd08071">
    <property type="entry name" value="MPN_DUF2466"/>
    <property type="match status" value="1"/>
</dbReference>
<reference evidence="8" key="1">
    <citation type="submission" date="2023-04" db="EMBL/GenBank/DDBJ databases">
        <title>Sphingomonas sp. MAHUQ-71 isolated from rice field.</title>
        <authorList>
            <person name="Huq M.A."/>
        </authorList>
    </citation>
    <scope>NUCLEOTIDE SEQUENCE</scope>
    <source>
        <strain evidence="8">MAHUQ-71</strain>
    </source>
</reference>
<evidence type="ECO:0000256" key="1">
    <source>
        <dbReference type="ARBA" id="ARBA00022670"/>
    </source>
</evidence>
<accession>A0ABT6N399</accession>
<comment type="caution">
    <text evidence="8">The sequence shown here is derived from an EMBL/GenBank/DDBJ whole genome shotgun (WGS) entry which is preliminary data.</text>
</comment>
<keyword evidence="2" id="KW-0479">Metal-binding</keyword>
<keyword evidence="3" id="KW-0378">Hydrolase</keyword>
<keyword evidence="5" id="KW-0482">Metalloprotease</keyword>
<proteinExistence type="inferred from homology"/>
<dbReference type="InterPro" id="IPR020891">
    <property type="entry name" value="UPF0758_CS"/>
</dbReference>
<feature type="domain" description="MPN" evidence="7">
    <location>
        <begin position="93"/>
        <end position="215"/>
    </location>
</feature>
<evidence type="ECO:0000256" key="4">
    <source>
        <dbReference type="ARBA" id="ARBA00022833"/>
    </source>
</evidence>
<dbReference type="RefSeq" id="WP_281044492.1">
    <property type="nucleotide sequence ID" value="NZ_JARYGZ010000001.1"/>
</dbReference>
<dbReference type="InterPro" id="IPR001405">
    <property type="entry name" value="UPF0758"/>
</dbReference>
<evidence type="ECO:0000256" key="6">
    <source>
        <dbReference type="RuleBase" id="RU003797"/>
    </source>
</evidence>
<keyword evidence="9" id="KW-1185">Reference proteome</keyword>
<evidence type="ECO:0000313" key="8">
    <source>
        <dbReference type="EMBL" id="MDH7639229.1"/>
    </source>
</evidence>
<evidence type="ECO:0000256" key="2">
    <source>
        <dbReference type="ARBA" id="ARBA00022723"/>
    </source>
</evidence>
<dbReference type="PANTHER" id="PTHR30471:SF3">
    <property type="entry name" value="UPF0758 PROTEIN YEES-RELATED"/>
    <property type="match status" value="1"/>
</dbReference>
<dbReference type="PANTHER" id="PTHR30471">
    <property type="entry name" value="DNA REPAIR PROTEIN RADC"/>
    <property type="match status" value="1"/>
</dbReference>
<evidence type="ECO:0000313" key="9">
    <source>
        <dbReference type="Proteomes" id="UP001160625"/>
    </source>
</evidence>
<keyword evidence="4" id="KW-0862">Zinc</keyword>
<dbReference type="InterPro" id="IPR025657">
    <property type="entry name" value="RadC_JAB"/>
</dbReference>
<dbReference type="Pfam" id="PF04002">
    <property type="entry name" value="RadC"/>
    <property type="match status" value="1"/>
</dbReference>
<dbReference type="PROSITE" id="PS50249">
    <property type="entry name" value="MPN"/>
    <property type="match status" value="1"/>
</dbReference>
<comment type="similarity">
    <text evidence="6">Belongs to the UPF0758 family.</text>
</comment>
<evidence type="ECO:0000256" key="3">
    <source>
        <dbReference type="ARBA" id="ARBA00022801"/>
    </source>
</evidence>
<dbReference type="PROSITE" id="PS01302">
    <property type="entry name" value="UPF0758"/>
    <property type="match status" value="1"/>
</dbReference>
<sequence>MADDADADPGDRAKLVVPPPNRDIEILTDLLRPIEGGGAAAEAARLIVLHRSLPALLARSTELASTSPAMAHLATVSAAHRSAAQRRLSAGLAIGSSAAAAEYLMGEMAHLPVEHVRVLFLNTRNELLADETVTRGTIDNAPFYPREILRRALELHAASVIAAHNHPSGDPTPSGRDLAATRQLVAAGTALNLTILDHLILATSGWVSLRAEGLV</sequence>
<dbReference type="SUPFAM" id="SSF102712">
    <property type="entry name" value="JAB1/MPN domain"/>
    <property type="match status" value="1"/>
</dbReference>
<protein>
    <submittedName>
        <fullName evidence="8">DNA repair protein RadC</fullName>
    </submittedName>
</protein>
<organism evidence="8 9">
    <name type="scientific">Sphingomonas oryzagri</name>
    <dbReference type="NCBI Taxonomy" id="3042314"/>
    <lineage>
        <taxon>Bacteria</taxon>
        <taxon>Pseudomonadati</taxon>
        <taxon>Pseudomonadota</taxon>
        <taxon>Alphaproteobacteria</taxon>
        <taxon>Sphingomonadales</taxon>
        <taxon>Sphingomonadaceae</taxon>
        <taxon>Sphingomonas</taxon>
    </lineage>
</organism>
<evidence type="ECO:0000256" key="5">
    <source>
        <dbReference type="ARBA" id="ARBA00023049"/>
    </source>
</evidence>
<dbReference type="Gene3D" id="3.40.140.10">
    <property type="entry name" value="Cytidine Deaminase, domain 2"/>
    <property type="match status" value="1"/>
</dbReference>
<dbReference type="NCBIfam" id="TIGR00608">
    <property type="entry name" value="radc"/>
    <property type="match status" value="1"/>
</dbReference>
<dbReference type="InterPro" id="IPR037518">
    <property type="entry name" value="MPN"/>
</dbReference>